<dbReference type="EMBL" id="BJOU01000011">
    <property type="protein sequence ID" value="GED98923.1"/>
    <property type="molecule type" value="Genomic_DNA"/>
</dbReference>
<dbReference type="Proteomes" id="UP000444980">
    <property type="component" value="Unassembled WGS sequence"/>
</dbReference>
<dbReference type="Gene3D" id="3.40.50.720">
    <property type="entry name" value="NAD(P)-binding Rossmann-like Domain"/>
    <property type="match status" value="1"/>
</dbReference>
<proteinExistence type="predicted"/>
<name>A0A7I9V1A4_9ACTN</name>
<protein>
    <recommendedName>
        <fullName evidence="3">Bacteriocin biosynthesis cyclodehydratase domain-containing protein</fullName>
    </recommendedName>
</protein>
<comment type="caution">
    <text evidence="1">The sequence shown here is derived from an EMBL/GenBank/DDBJ whole genome shotgun (WGS) entry which is preliminary data.</text>
</comment>
<evidence type="ECO:0000313" key="2">
    <source>
        <dbReference type="Proteomes" id="UP000444980"/>
    </source>
</evidence>
<dbReference type="AlphaFoldDB" id="A0A7I9V1A4"/>
<organism evidence="1 2">
    <name type="scientific">Gordonia crocea</name>
    <dbReference type="NCBI Taxonomy" id="589162"/>
    <lineage>
        <taxon>Bacteria</taxon>
        <taxon>Bacillati</taxon>
        <taxon>Actinomycetota</taxon>
        <taxon>Actinomycetes</taxon>
        <taxon>Mycobacteriales</taxon>
        <taxon>Gordoniaceae</taxon>
        <taxon>Gordonia</taxon>
    </lineage>
</organism>
<accession>A0A7I9V1A4</accession>
<evidence type="ECO:0008006" key="3">
    <source>
        <dbReference type="Google" id="ProtNLM"/>
    </source>
</evidence>
<reference evidence="2" key="1">
    <citation type="submission" date="2019-06" db="EMBL/GenBank/DDBJ databases">
        <title>Gordonia isolated from sludge of a wastewater treatment plant.</title>
        <authorList>
            <person name="Tamura T."/>
            <person name="Aoyama K."/>
            <person name="Kang Y."/>
            <person name="Saito S."/>
            <person name="Akiyama N."/>
            <person name="Yazawa K."/>
            <person name="Gonoi T."/>
            <person name="Mikami Y."/>
        </authorList>
    </citation>
    <scope>NUCLEOTIDE SEQUENCE [LARGE SCALE GENOMIC DNA]</scope>
    <source>
        <strain evidence="2">NBRC 107697</strain>
    </source>
</reference>
<sequence>MGRPAPGNTAAPILVRGDHQLQIGCDPEHSLLVDLPAHVAARAVVELLDEPPDSRQLPARLAEIGLDRGEFDEIAARRRAVDAAADPPATTLRVCLHGAGPLRDGLESALDGTGHTIARSSTRRARPWRSGPDRPTLVVLSDFALHDPLVVADLMHHRVPHLPVVLRDGVGVVGPLVLPGRSSCLRCADHHRATMDPQWPLVSAQLVNRAGTAGTAITRLTVGVVLEQIEQIAAGLAQLASVGDAGPAPDLVDRTIEIHPRPLRLRHKPWPAHPNCHCGSHWRMGSYPRPSTILAT</sequence>
<keyword evidence="2" id="KW-1185">Reference proteome</keyword>
<evidence type="ECO:0000313" key="1">
    <source>
        <dbReference type="EMBL" id="GED98923.1"/>
    </source>
</evidence>
<gene>
    <name evidence="1" type="ORF">nbrc107697_29620</name>
</gene>